<keyword evidence="7" id="KW-0576">Peroxisome</keyword>
<dbReference type="GO" id="GO:0010124">
    <property type="term" value="P:phenylacetate catabolic process"/>
    <property type="evidence" value="ECO:0007669"/>
    <property type="project" value="TreeGrafter"/>
</dbReference>
<accession>A0AAE0BPF7</accession>
<evidence type="ECO:0000256" key="3">
    <source>
        <dbReference type="ARBA" id="ARBA00022679"/>
    </source>
</evidence>
<evidence type="ECO:0000256" key="4">
    <source>
        <dbReference type="ARBA" id="ARBA00022832"/>
    </source>
</evidence>
<evidence type="ECO:0000256" key="2">
    <source>
        <dbReference type="ARBA" id="ARBA00010982"/>
    </source>
</evidence>
<evidence type="ECO:0000256" key="5">
    <source>
        <dbReference type="ARBA" id="ARBA00022946"/>
    </source>
</evidence>
<dbReference type="Gene3D" id="3.40.47.10">
    <property type="match status" value="1"/>
</dbReference>
<dbReference type="Pfam" id="PF02803">
    <property type="entry name" value="Thiolase_C"/>
    <property type="match status" value="1"/>
</dbReference>
<dbReference type="InterPro" id="IPR020613">
    <property type="entry name" value="Thiolase_CS"/>
</dbReference>
<sequence>MRWCGGQQLDLAALKKLKPVFKPGGSTTAGNSSQMSDGAAAVLMARRSVAVARGLTILGTFRSFAVAGVDPAHMGIGPSVAIPAALARAKLGIEQIKLIELNEAFASQALMCCRALGLDQSRVNVNGGGIALGHPIGCTGARCVVTLLHEMLKQGPECEFGVVSMCIGTGMGAAAVLGRS</sequence>
<keyword evidence="3 10" id="KW-0808">Transferase</keyword>
<feature type="domain" description="Thiolase N-terminal" evidence="11">
    <location>
        <begin position="9"/>
        <end position="47"/>
    </location>
</feature>
<feature type="domain" description="Thiolase C-terminal" evidence="12">
    <location>
        <begin position="56"/>
        <end position="177"/>
    </location>
</feature>
<dbReference type="Proteomes" id="UP001190700">
    <property type="component" value="Unassembled WGS sequence"/>
</dbReference>
<dbReference type="InterPro" id="IPR020610">
    <property type="entry name" value="Thiolase_AS"/>
</dbReference>
<keyword evidence="6" id="KW-0443">Lipid metabolism</keyword>
<reference evidence="13 14" key="1">
    <citation type="journal article" date="2015" name="Genome Biol. Evol.">
        <title>Comparative Genomics of a Bacterivorous Green Alga Reveals Evolutionary Causalities and Consequences of Phago-Mixotrophic Mode of Nutrition.</title>
        <authorList>
            <person name="Burns J.A."/>
            <person name="Paasch A."/>
            <person name="Narechania A."/>
            <person name="Kim E."/>
        </authorList>
    </citation>
    <scope>NUCLEOTIDE SEQUENCE [LARGE SCALE GENOMIC DNA]</scope>
    <source>
        <strain evidence="13 14">PLY_AMNH</strain>
    </source>
</reference>
<dbReference type="EC" id="2.3.1.16" evidence="9"/>
<keyword evidence="4" id="KW-0276">Fatty acid metabolism</keyword>
<dbReference type="InterPro" id="IPR020616">
    <property type="entry name" value="Thiolase_N"/>
</dbReference>
<keyword evidence="5" id="KW-0809">Transit peptide</keyword>
<dbReference type="GO" id="GO:0003988">
    <property type="term" value="F:acetyl-CoA C-acyltransferase activity"/>
    <property type="evidence" value="ECO:0007669"/>
    <property type="project" value="UniProtKB-EC"/>
</dbReference>
<dbReference type="InterPro" id="IPR016039">
    <property type="entry name" value="Thiolase-like"/>
</dbReference>
<name>A0AAE0BPF7_9CHLO</name>
<evidence type="ECO:0000313" key="14">
    <source>
        <dbReference type="Proteomes" id="UP001190700"/>
    </source>
</evidence>
<dbReference type="InterPro" id="IPR050215">
    <property type="entry name" value="Thiolase-like_sf_Thiolase"/>
</dbReference>
<keyword evidence="14" id="KW-1185">Reference proteome</keyword>
<evidence type="ECO:0000256" key="9">
    <source>
        <dbReference type="ARBA" id="ARBA00024073"/>
    </source>
</evidence>
<gene>
    <name evidence="13" type="ORF">CYMTET_50614</name>
</gene>
<organism evidence="13 14">
    <name type="scientific">Cymbomonas tetramitiformis</name>
    <dbReference type="NCBI Taxonomy" id="36881"/>
    <lineage>
        <taxon>Eukaryota</taxon>
        <taxon>Viridiplantae</taxon>
        <taxon>Chlorophyta</taxon>
        <taxon>Pyramimonadophyceae</taxon>
        <taxon>Pyramimonadales</taxon>
        <taxon>Pyramimonadaceae</taxon>
        <taxon>Cymbomonas</taxon>
    </lineage>
</organism>
<proteinExistence type="inferred from homology"/>
<evidence type="ECO:0000256" key="6">
    <source>
        <dbReference type="ARBA" id="ARBA00023098"/>
    </source>
</evidence>
<dbReference type="EMBL" id="LGRX02033907">
    <property type="protein sequence ID" value="KAK3239464.1"/>
    <property type="molecule type" value="Genomic_DNA"/>
</dbReference>
<dbReference type="PROSITE" id="PS00737">
    <property type="entry name" value="THIOLASE_2"/>
    <property type="match status" value="1"/>
</dbReference>
<dbReference type="GO" id="GO:0005777">
    <property type="term" value="C:peroxisome"/>
    <property type="evidence" value="ECO:0007669"/>
    <property type="project" value="UniProtKB-SubCell"/>
</dbReference>
<keyword evidence="8 10" id="KW-0012">Acyltransferase</keyword>
<dbReference type="GO" id="GO:0006635">
    <property type="term" value="P:fatty acid beta-oxidation"/>
    <property type="evidence" value="ECO:0007669"/>
    <property type="project" value="TreeGrafter"/>
</dbReference>
<dbReference type="PANTHER" id="PTHR43853">
    <property type="entry name" value="3-KETOACYL-COA THIOLASE, PEROXISOMAL"/>
    <property type="match status" value="1"/>
</dbReference>
<comment type="subcellular location">
    <subcellularLocation>
        <location evidence="1">Peroxisome</location>
    </subcellularLocation>
</comment>
<comment type="caution">
    <text evidence="13">The sequence shown here is derived from an EMBL/GenBank/DDBJ whole genome shotgun (WGS) entry which is preliminary data.</text>
</comment>
<evidence type="ECO:0000259" key="11">
    <source>
        <dbReference type="Pfam" id="PF00108"/>
    </source>
</evidence>
<dbReference type="CDD" id="cd00751">
    <property type="entry name" value="thiolase"/>
    <property type="match status" value="1"/>
</dbReference>
<evidence type="ECO:0000256" key="10">
    <source>
        <dbReference type="RuleBase" id="RU003557"/>
    </source>
</evidence>
<dbReference type="PANTHER" id="PTHR43853:SF8">
    <property type="entry name" value="3-KETOACYL-COA THIOLASE, PEROXISOMAL"/>
    <property type="match status" value="1"/>
</dbReference>
<evidence type="ECO:0000256" key="7">
    <source>
        <dbReference type="ARBA" id="ARBA00023140"/>
    </source>
</evidence>
<evidence type="ECO:0000256" key="8">
    <source>
        <dbReference type="ARBA" id="ARBA00023315"/>
    </source>
</evidence>
<protein>
    <recommendedName>
        <fullName evidence="9">acetyl-CoA C-acyltransferase</fullName>
        <ecNumber evidence="9">2.3.1.16</ecNumber>
    </recommendedName>
</protein>
<dbReference type="SUPFAM" id="SSF53901">
    <property type="entry name" value="Thiolase-like"/>
    <property type="match status" value="2"/>
</dbReference>
<dbReference type="PROSITE" id="PS00099">
    <property type="entry name" value="THIOLASE_3"/>
    <property type="match status" value="1"/>
</dbReference>
<dbReference type="InterPro" id="IPR020617">
    <property type="entry name" value="Thiolase_C"/>
</dbReference>
<dbReference type="AlphaFoldDB" id="A0AAE0BPF7"/>
<evidence type="ECO:0000259" key="12">
    <source>
        <dbReference type="Pfam" id="PF02803"/>
    </source>
</evidence>
<evidence type="ECO:0000313" key="13">
    <source>
        <dbReference type="EMBL" id="KAK3239464.1"/>
    </source>
</evidence>
<evidence type="ECO:0000256" key="1">
    <source>
        <dbReference type="ARBA" id="ARBA00004275"/>
    </source>
</evidence>
<comment type="similarity">
    <text evidence="2 10">Belongs to the thiolase-like superfamily. Thiolase family.</text>
</comment>
<dbReference type="InterPro" id="IPR002155">
    <property type="entry name" value="Thiolase"/>
</dbReference>
<dbReference type="Pfam" id="PF00108">
    <property type="entry name" value="Thiolase_N"/>
    <property type="match status" value="1"/>
</dbReference>